<dbReference type="EMBL" id="CP051680">
    <property type="protein sequence ID" value="QJD86844.1"/>
    <property type="molecule type" value="Genomic_DNA"/>
</dbReference>
<reference evidence="3 4" key="1">
    <citation type="submission" date="2020-04" db="EMBL/GenBank/DDBJ databases">
        <title>Genome sequencing of novel species.</title>
        <authorList>
            <person name="Heo J."/>
            <person name="Kim S.-J."/>
            <person name="Kim J.-S."/>
            <person name="Hong S.-B."/>
            <person name="Kwon S.-W."/>
        </authorList>
    </citation>
    <scope>NUCLEOTIDE SEQUENCE [LARGE SCALE GENOMIC DNA]</scope>
    <source>
        <strain evidence="3 4">MFER-1</strain>
    </source>
</reference>
<dbReference type="Proteomes" id="UP000502248">
    <property type="component" value="Chromosome"/>
</dbReference>
<dbReference type="InterPro" id="IPR052350">
    <property type="entry name" value="Metallo-dep_Lactonases"/>
</dbReference>
<dbReference type="AlphaFoldDB" id="A0A7Z2VPJ4"/>
<evidence type="ECO:0000313" key="3">
    <source>
        <dbReference type="EMBL" id="QJD86844.1"/>
    </source>
</evidence>
<protein>
    <submittedName>
        <fullName evidence="3">Amidohydrolase family protein</fullName>
    </submittedName>
</protein>
<feature type="domain" description="Amidohydrolase-related" evidence="2">
    <location>
        <begin position="3"/>
        <end position="276"/>
    </location>
</feature>
<keyword evidence="4" id="KW-1185">Reference proteome</keyword>
<dbReference type="KEGG" id="cheb:HH215_29165"/>
<sequence>MIIDAHQHVWNLEKCSYPWLGPESGPLYRNFEASELAPVLNKIGVDKTVLIQAMDSYEDTESMLETAAACSWIGGVVGWVPLDRPEEASRSLERYSSNPLFKGVRHLIHGEQDPDWLLRGEVLEGLRLLEQKGLTYDVVAVFPHHLKHIPVLSEKLPHLRMVIDHLAKPPFHADGWEEWARQMKQAAENPNVFAKLSGLNTAAGDGWSAETLRPCIEYAVNLFGADRLMFGSDWPVALLNGSYEEVWEQTHLALSGFSEAEKDAIFGGTAARFYRISEDAE</sequence>
<gene>
    <name evidence="3" type="ORF">HH215_29165</name>
</gene>
<name>A0A7Z2VPJ4_9BACL</name>
<comment type="similarity">
    <text evidence="1">Belongs to the metallo-dependent hydrolases superfamily.</text>
</comment>
<keyword evidence="3" id="KW-0378">Hydrolase</keyword>
<dbReference type="SUPFAM" id="SSF51556">
    <property type="entry name" value="Metallo-dependent hydrolases"/>
    <property type="match status" value="1"/>
</dbReference>
<dbReference type="RefSeq" id="WP_169283090.1">
    <property type="nucleotide sequence ID" value="NZ_CP051680.1"/>
</dbReference>
<dbReference type="InterPro" id="IPR032466">
    <property type="entry name" value="Metal_Hydrolase"/>
</dbReference>
<evidence type="ECO:0000256" key="1">
    <source>
        <dbReference type="ARBA" id="ARBA00038310"/>
    </source>
</evidence>
<organism evidence="3 4">
    <name type="scientific">Cohnella herbarum</name>
    <dbReference type="NCBI Taxonomy" id="2728023"/>
    <lineage>
        <taxon>Bacteria</taxon>
        <taxon>Bacillati</taxon>
        <taxon>Bacillota</taxon>
        <taxon>Bacilli</taxon>
        <taxon>Bacillales</taxon>
        <taxon>Paenibacillaceae</taxon>
        <taxon>Cohnella</taxon>
    </lineage>
</organism>
<evidence type="ECO:0000259" key="2">
    <source>
        <dbReference type="Pfam" id="PF04909"/>
    </source>
</evidence>
<dbReference type="GO" id="GO:0016787">
    <property type="term" value="F:hydrolase activity"/>
    <property type="evidence" value="ECO:0007669"/>
    <property type="project" value="UniProtKB-KW"/>
</dbReference>
<dbReference type="InterPro" id="IPR006680">
    <property type="entry name" value="Amidohydro-rel"/>
</dbReference>
<accession>A0A7Z2VPJ4</accession>
<dbReference type="Pfam" id="PF04909">
    <property type="entry name" value="Amidohydro_2"/>
    <property type="match status" value="1"/>
</dbReference>
<dbReference type="PANTHER" id="PTHR43569:SF2">
    <property type="entry name" value="AMIDOHYDROLASE-RELATED DOMAIN-CONTAINING PROTEIN"/>
    <property type="match status" value="1"/>
</dbReference>
<dbReference type="Gene3D" id="3.20.20.140">
    <property type="entry name" value="Metal-dependent hydrolases"/>
    <property type="match status" value="1"/>
</dbReference>
<proteinExistence type="inferred from homology"/>
<evidence type="ECO:0000313" key="4">
    <source>
        <dbReference type="Proteomes" id="UP000502248"/>
    </source>
</evidence>
<dbReference type="PANTHER" id="PTHR43569">
    <property type="entry name" value="AMIDOHYDROLASE"/>
    <property type="match status" value="1"/>
</dbReference>